<keyword evidence="3" id="KW-1185">Reference proteome</keyword>
<dbReference type="PANTHER" id="PTHR30093:SF2">
    <property type="entry name" value="TYPE II SECRETION SYSTEM PROTEIN H"/>
    <property type="match status" value="1"/>
</dbReference>
<dbReference type="Gene3D" id="3.30.700.10">
    <property type="entry name" value="Glycoprotein, Type 4 Pilin"/>
    <property type="match status" value="1"/>
</dbReference>
<dbReference type="Proteomes" id="UP000320496">
    <property type="component" value="Chromosome"/>
</dbReference>
<gene>
    <name evidence="2" type="ORF">Mal4_05780</name>
</gene>
<dbReference type="OrthoDB" id="241541at2"/>
<dbReference type="SUPFAM" id="SSF54523">
    <property type="entry name" value="Pili subunits"/>
    <property type="match status" value="1"/>
</dbReference>
<dbReference type="PROSITE" id="PS00409">
    <property type="entry name" value="PROKAR_NTER_METHYL"/>
    <property type="match status" value="1"/>
</dbReference>
<dbReference type="InterPro" id="IPR027558">
    <property type="entry name" value="Pre_pil_HX9DG_C"/>
</dbReference>
<dbReference type="KEGG" id="mri:Mal4_05780"/>
<dbReference type="InterPro" id="IPR012902">
    <property type="entry name" value="N_methyl_site"/>
</dbReference>
<organism evidence="2 3">
    <name type="scientific">Maioricimonas rarisocia</name>
    <dbReference type="NCBI Taxonomy" id="2528026"/>
    <lineage>
        <taxon>Bacteria</taxon>
        <taxon>Pseudomonadati</taxon>
        <taxon>Planctomycetota</taxon>
        <taxon>Planctomycetia</taxon>
        <taxon>Planctomycetales</taxon>
        <taxon>Planctomycetaceae</taxon>
        <taxon>Maioricimonas</taxon>
    </lineage>
</organism>
<evidence type="ECO:0000313" key="2">
    <source>
        <dbReference type="EMBL" id="QDU36294.1"/>
    </source>
</evidence>
<sequence length="359" mass="37691">MSKSVSRRKGFTLIELLVVIAIIAILIALLLPAVQQAREAARRTQCKNNLKQLGLALHNYHDVHGMFVARKGGTNSCNNAVPARDNCGRLSGFMGLMPYIDQAPLYNLVSAGGGAGNKPPGGPEGWSGWSDWAVTIPGLLCPSDGLNADTRRSNNYVFNIGDSSRNPRDSQSVRGMFGNRRCVRIRDVIDGTSNTIAMSEHVRANFGQGTNSRRLIVEGIALGASGLNSGTNPGQCLTFVTGNRWAPSANVKGRHGTALWDGQAERCGFTTIIPPNGPSCAQGTNNNADSTHVVIAPTSLHTGGVHALMADGAVRFITENIDSGDLSATAPTQGETGPSPYGVWGALGTKAGGEAVGEF</sequence>
<dbReference type="RefSeq" id="WP_145366974.1">
    <property type="nucleotide sequence ID" value="NZ_CP036275.1"/>
</dbReference>
<feature type="domain" description="DUF1559" evidence="1">
    <location>
        <begin position="35"/>
        <end position="323"/>
    </location>
</feature>
<evidence type="ECO:0000313" key="3">
    <source>
        <dbReference type="Proteomes" id="UP000320496"/>
    </source>
</evidence>
<dbReference type="InterPro" id="IPR011453">
    <property type="entry name" value="DUF1559"/>
</dbReference>
<name>A0A517Z1F2_9PLAN</name>
<dbReference type="PANTHER" id="PTHR30093">
    <property type="entry name" value="GENERAL SECRETION PATHWAY PROTEIN G"/>
    <property type="match status" value="1"/>
</dbReference>
<accession>A0A517Z1F2</accession>
<proteinExistence type="predicted"/>
<dbReference type="Pfam" id="PF07963">
    <property type="entry name" value="N_methyl"/>
    <property type="match status" value="1"/>
</dbReference>
<evidence type="ECO:0000259" key="1">
    <source>
        <dbReference type="Pfam" id="PF07596"/>
    </source>
</evidence>
<reference evidence="2 3" key="1">
    <citation type="submission" date="2019-02" db="EMBL/GenBank/DDBJ databases">
        <title>Deep-cultivation of Planctomycetes and their phenomic and genomic characterization uncovers novel biology.</title>
        <authorList>
            <person name="Wiegand S."/>
            <person name="Jogler M."/>
            <person name="Boedeker C."/>
            <person name="Pinto D."/>
            <person name="Vollmers J."/>
            <person name="Rivas-Marin E."/>
            <person name="Kohn T."/>
            <person name="Peeters S.H."/>
            <person name="Heuer A."/>
            <person name="Rast P."/>
            <person name="Oberbeckmann S."/>
            <person name="Bunk B."/>
            <person name="Jeske O."/>
            <person name="Meyerdierks A."/>
            <person name="Storesund J.E."/>
            <person name="Kallscheuer N."/>
            <person name="Luecker S."/>
            <person name="Lage O.M."/>
            <person name="Pohl T."/>
            <person name="Merkel B.J."/>
            <person name="Hornburger P."/>
            <person name="Mueller R.-W."/>
            <person name="Bruemmer F."/>
            <person name="Labrenz M."/>
            <person name="Spormann A.M."/>
            <person name="Op den Camp H."/>
            <person name="Overmann J."/>
            <person name="Amann R."/>
            <person name="Jetten M.S.M."/>
            <person name="Mascher T."/>
            <person name="Medema M.H."/>
            <person name="Devos D.P."/>
            <person name="Kaster A.-K."/>
            <person name="Ovreas L."/>
            <person name="Rohde M."/>
            <person name="Galperin M.Y."/>
            <person name="Jogler C."/>
        </authorList>
    </citation>
    <scope>NUCLEOTIDE SEQUENCE [LARGE SCALE GENOMIC DNA]</scope>
    <source>
        <strain evidence="2 3">Mal4</strain>
    </source>
</reference>
<dbReference type="Pfam" id="PF07596">
    <property type="entry name" value="SBP_bac_10"/>
    <property type="match status" value="1"/>
</dbReference>
<dbReference type="EMBL" id="CP036275">
    <property type="protein sequence ID" value="QDU36294.1"/>
    <property type="molecule type" value="Genomic_DNA"/>
</dbReference>
<dbReference type="NCBIfam" id="TIGR04294">
    <property type="entry name" value="pre_pil_HX9DG"/>
    <property type="match status" value="1"/>
</dbReference>
<dbReference type="InterPro" id="IPR045584">
    <property type="entry name" value="Pilin-like"/>
</dbReference>
<protein>
    <submittedName>
        <fullName evidence="2">Putative major pilin subunit</fullName>
    </submittedName>
</protein>
<dbReference type="AlphaFoldDB" id="A0A517Z1F2"/>
<dbReference type="NCBIfam" id="TIGR02532">
    <property type="entry name" value="IV_pilin_GFxxxE"/>
    <property type="match status" value="1"/>
</dbReference>